<organism evidence="1 2">
    <name type="scientific">Canariomyces notabilis</name>
    <dbReference type="NCBI Taxonomy" id="2074819"/>
    <lineage>
        <taxon>Eukaryota</taxon>
        <taxon>Fungi</taxon>
        <taxon>Dikarya</taxon>
        <taxon>Ascomycota</taxon>
        <taxon>Pezizomycotina</taxon>
        <taxon>Sordariomycetes</taxon>
        <taxon>Sordariomycetidae</taxon>
        <taxon>Sordariales</taxon>
        <taxon>Chaetomiaceae</taxon>
        <taxon>Canariomyces</taxon>
    </lineage>
</organism>
<keyword evidence="2" id="KW-1185">Reference proteome</keyword>
<reference evidence="1" key="1">
    <citation type="journal article" date="2023" name="Mol. Phylogenet. Evol.">
        <title>Genome-scale phylogeny and comparative genomics of the fungal order Sordariales.</title>
        <authorList>
            <person name="Hensen N."/>
            <person name="Bonometti L."/>
            <person name="Westerberg I."/>
            <person name="Brannstrom I.O."/>
            <person name="Guillou S."/>
            <person name="Cros-Aarteil S."/>
            <person name="Calhoun S."/>
            <person name="Haridas S."/>
            <person name="Kuo A."/>
            <person name="Mondo S."/>
            <person name="Pangilinan J."/>
            <person name="Riley R."/>
            <person name="LaButti K."/>
            <person name="Andreopoulos B."/>
            <person name="Lipzen A."/>
            <person name="Chen C."/>
            <person name="Yan M."/>
            <person name="Daum C."/>
            <person name="Ng V."/>
            <person name="Clum A."/>
            <person name="Steindorff A."/>
            <person name="Ohm R.A."/>
            <person name="Martin F."/>
            <person name="Silar P."/>
            <person name="Natvig D.O."/>
            <person name="Lalanne C."/>
            <person name="Gautier V."/>
            <person name="Ament-Velasquez S.L."/>
            <person name="Kruys A."/>
            <person name="Hutchinson M.I."/>
            <person name="Powell A.J."/>
            <person name="Barry K."/>
            <person name="Miller A.N."/>
            <person name="Grigoriev I.V."/>
            <person name="Debuchy R."/>
            <person name="Gladieux P."/>
            <person name="Hiltunen Thoren M."/>
            <person name="Johannesson H."/>
        </authorList>
    </citation>
    <scope>NUCLEOTIDE SEQUENCE</scope>
    <source>
        <strain evidence="1">CBS 508.74</strain>
    </source>
</reference>
<evidence type="ECO:0000313" key="1">
    <source>
        <dbReference type="EMBL" id="KAK4115203.1"/>
    </source>
</evidence>
<dbReference type="Proteomes" id="UP001302812">
    <property type="component" value="Unassembled WGS sequence"/>
</dbReference>
<protein>
    <submittedName>
        <fullName evidence="1">Uncharacterized protein</fullName>
    </submittedName>
</protein>
<dbReference type="EMBL" id="MU853335">
    <property type="protein sequence ID" value="KAK4115203.1"/>
    <property type="molecule type" value="Genomic_DNA"/>
</dbReference>
<reference evidence="1" key="2">
    <citation type="submission" date="2023-05" db="EMBL/GenBank/DDBJ databases">
        <authorList>
            <consortium name="Lawrence Berkeley National Laboratory"/>
            <person name="Steindorff A."/>
            <person name="Hensen N."/>
            <person name="Bonometti L."/>
            <person name="Westerberg I."/>
            <person name="Brannstrom I.O."/>
            <person name="Guillou S."/>
            <person name="Cros-Aarteil S."/>
            <person name="Calhoun S."/>
            <person name="Haridas S."/>
            <person name="Kuo A."/>
            <person name="Mondo S."/>
            <person name="Pangilinan J."/>
            <person name="Riley R."/>
            <person name="Labutti K."/>
            <person name="Andreopoulos B."/>
            <person name="Lipzen A."/>
            <person name="Chen C."/>
            <person name="Yanf M."/>
            <person name="Daum C."/>
            <person name="Ng V."/>
            <person name="Clum A."/>
            <person name="Ohm R."/>
            <person name="Martin F."/>
            <person name="Silar P."/>
            <person name="Natvig D."/>
            <person name="Lalanne C."/>
            <person name="Gautier V."/>
            <person name="Ament-Velasquez S.L."/>
            <person name="Kruys A."/>
            <person name="Hutchinson M.I."/>
            <person name="Powell A.J."/>
            <person name="Barry K."/>
            <person name="Miller A.N."/>
            <person name="Grigoriev I.V."/>
            <person name="Debuchy R."/>
            <person name="Gladieux P."/>
            <person name="Thoren M.H."/>
            <person name="Johannesson H."/>
        </authorList>
    </citation>
    <scope>NUCLEOTIDE SEQUENCE</scope>
    <source>
        <strain evidence="1">CBS 508.74</strain>
    </source>
</reference>
<comment type="caution">
    <text evidence="1">The sequence shown here is derived from an EMBL/GenBank/DDBJ whole genome shotgun (WGS) entry which is preliminary data.</text>
</comment>
<accession>A0AAN6TIQ5</accession>
<sequence>MSLERMLNKHTKAWVIARELHLYATRTAPSLVPEVTRVFDFPPHVFITPSLERALARELATDGYVPPDFDDLRRRVPQLDKWEWLEDYGDKLLAECIRIQPVALEKWASYRSEAALQQSLSGHTIVGKSVRLSRTRRSVWRLKLYPRPVVRERDSFDELPSVCLNPRRAQPSR</sequence>
<gene>
    <name evidence="1" type="ORF">N656DRAFT_795890</name>
</gene>
<proteinExistence type="predicted"/>
<name>A0AAN6TIQ5_9PEZI</name>
<dbReference type="AlphaFoldDB" id="A0AAN6TIQ5"/>
<dbReference type="GeneID" id="89941595"/>
<evidence type="ECO:0000313" key="2">
    <source>
        <dbReference type="Proteomes" id="UP001302812"/>
    </source>
</evidence>
<dbReference type="RefSeq" id="XP_064672773.1">
    <property type="nucleotide sequence ID" value="XM_064817470.1"/>
</dbReference>